<evidence type="ECO:0000256" key="1">
    <source>
        <dbReference type="ARBA" id="ARBA00004651"/>
    </source>
</evidence>
<comment type="similarity">
    <text evidence="2">Belongs to the VirD4/TraG family.</text>
</comment>
<dbReference type="InterPro" id="IPR003688">
    <property type="entry name" value="TraG/VirD4"/>
</dbReference>
<dbReference type="EMBL" id="JAWONS010000165">
    <property type="protein sequence ID" value="MDW2797992.1"/>
    <property type="molecule type" value="Genomic_DNA"/>
</dbReference>
<evidence type="ECO:0000256" key="8">
    <source>
        <dbReference type="SAM" id="Phobius"/>
    </source>
</evidence>
<gene>
    <name evidence="9" type="ORF">RZO55_10435</name>
</gene>
<sequence>MATLNKTTMQEKKLKRLRAIIGVTVVELLISPLIAYVIHQYTDWLFHITKYDGLKLDYSYLNAWIFLIKNTGVKLWFLIIQALYASYIIWLVIRPKAEIMDVKEIEVTDKIKIPVAVGNGQYGNARFLTDKEKDTIFSTFVFTGKEVPDGNGGLVIEMKKDAKGRELIRYIQGEGHALILGATGAGKTRRSLLITVWLQLITGLCIVVSDVKGEIYAYTHKFAKSLGYKPIAVDFRNPKKSAHYNFLQPILDALAAKDKAKAIDYTWDLVSVLVGEQKGEPLWYNGETATIAAAILAVSMEAEEQYRNLTNVYFFLAYMCQPHPVTFKTPLSLYLSTLPDGHPAKSVFAMAQVAHDRTKSSFYTSAMGTLKLFTNPNVAEMTSKSDFRLSDIGKEKVAFYMLIPDEKKTLYPLASILINQIYIAQVETASQNGLSLPIETDYDLDEVGNFPYIPILGGLLSAGRSRGCRANLYIQDYQQLESKYKDEFRTIKTCCETKIVLKADDPDTLKAFSESLGDYTVEVPSASTSTSTSSKSNDVNISNSSSMTGRKLLKSEEIGRIDYPYALSKKLGEYAAITELPDLGQYRINKIWGLGDKKTNKRILIEREQEREERIVEDIPLWGVWNKYKEMLEEEAAQQISFLS</sequence>
<keyword evidence="5 8" id="KW-1133">Transmembrane helix</keyword>
<dbReference type="NCBIfam" id="NF045973">
    <property type="entry name" value="conju_CD1115"/>
    <property type="match status" value="1"/>
</dbReference>
<evidence type="ECO:0000256" key="5">
    <source>
        <dbReference type="ARBA" id="ARBA00022989"/>
    </source>
</evidence>
<keyword evidence="4 8" id="KW-0812">Transmembrane</keyword>
<feature type="transmembrane region" description="Helical" evidence="8">
    <location>
        <begin position="192"/>
        <end position="209"/>
    </location>
</feature>
<organism evidence="9 10">
    <name type="scientific">Clostridium boliviensis</name>
    <dbReference type="NCBI Taxonomy" id="318465"/>
    <lineage>
        <taxon>Bacteria</taxon>
        <taxon>Bacillati</taxon>
        <taxon>Bacillota</taxon>
        <taxon>Clostridia</taxon>
        <taxon>Eubacteriales</taxon>
        <taxon>Clostridiaceae</taxon>
        <taxon>Clostridium</taxon>
    </lineage>
</organism>
<dbReference type="RefSeq" id="WP_318064234.1">
    <property type="nucleotide sequence ID" value="NZ_JAWONS010000165.1"/>
</dbReference>
<evidence type="ECO:0000256" key="7">
    <source>
        <dbReference type="SAM" id="MobiDB-lite"/>
    </source>
</evidence>
<keyword evidence="3" id="KW-1003">Cell membrane</keyword>
<keyword evidence="6 8" id="KW-0472">Membrane</keyword>
<dbReference type="SUPFAM" id="SSF52540">
    <property type="entry name" value="P-loop containing nucleoside triphosphate hydrolases"/>
    <property type="match status" value="1"/>
</dbReference>
<proteinExistence type="inferred from homology"/>
<feature type="compositionally biased region" description="Low complexity" evidence="7">
    <location>
        <begin position="525"/>
        <end position="536"/>
    </location>
</feature>
<feature type="transmembrane region" description="Helical" evidence="8">
    <location>
        <begin position="75"/>
        <end position="93"/>
    </location>
</feature>
<comment type="subcellular location">
    <subcellularLocation>
        <location evidence="1">Cell membrane</location>
        <topology evidence="1">Multi-pass membrane protein</topology>
    </subcellularLocation>
</comment>
<name>A0ABU4GLV9_9CLOT</name>
<evidence type="ECO:0000256" key="4">
    <source>
        <dbReference type="ARBA" id="ARBA00022692"/>
    </source>
</evidence>
<dbReference type="CDD" id="cd01127">
    <property type="entry name" value="TrwB_TraG_TraD_VirD4"/>
    <property type="match status" value="1"/>
</dbReference>
<evidence type="ECO:0000256" key="2">
    <source>
        <dbReference type="ARBA" id="ARBA00008806"/>
    </source>
</evidence>
<dbReference type="Pfam" id="PF02534">
    <property type="entry name" value="T4SS-DNA_transf"/>
    <property type="match status" value="1"/>
</dbReference>
<accession>A0ABU4GLV9</accession>
<dbReference type="PANTHER" id="PTHR37937:SF1">
    <property type="entry name" value="CONJUGATIVE TRANSFER: DNA TRANSPORT"/>
    <property type="match status" value="1"/>
</dbReference>
<feature type="transmembrane region" description="Helical" evidence="8">
    <location>
        <begin position="20"/>
        <end position="38"/>
    </location>
</feature>
<evidence type="ECO:0000256" key="3">
    <source>
        <dbReference type="ARBA" id="ARBA00022475"/>
    </source>
</evidence>
<feature type="region of interest" description="Disordered" evidence="7">
    <location>
        <begin position="524"/>
        <end position="545"/>
    </location>
</feature>
<comment type="caution">
    <text evidence="9">The sequence shown here is derived from an EMBL/GenBank/DDBJ whole genome shotgun (WGS) entry which is preliminary data.</text>
</comment>
<dbReference type="Proteomes" id="UP001276854">
    <property type="component" value="Unassembled WGS sequence"/>
</dbReference>
<evidence type="ECO:0000313" key="10">
    <source>
        <dbReference type="Proteomes" id="UP001276854"/>
    </source>
</evidence>
<dbReference type="PANTHER" id="PTHR37937">
    <property type="entry name" value="CONJUGATIVE TRANSFER: DNA TRANSPORT"/>
    <property type="match status" value="1"/>
</dbReference>
<evidence type="ECO:0000256" key="6">
    <source>
        <dbReference type="ARBA" id="ARBA00023136"/>
    </source>
</evidence>
<keyword evidence="10" id="KW-1185">Reference proteome</keyword>
<dbReference type="InterPro" id="IPR051539">
    <property type="entry name" value="T4SS-coupling_protein"/>
</dbReference>
<evidence type="ECO:0000313" key="9">
    <source>
        <dbReference type="EMBL" id="MDW2797992.1"/>
    </source>
</evidence>
<protein>
    <submittedName>
        <fullName evidence="9">Type IV secretory system conjugative DNA transfer family protein</fullName>
    </submittedName>
</protein>
<dbReference type="Gene3D" id="3.40.50.300">
    <property type="entry name" value="P-loop containing nucleotide triphosphate hydrolases"/>
    <property type="match status" value="1"/>
</dbReference>
<reference evidence="9 10" key="1">
    <citation type="submission" date="2023-10" db="EMBL/GenBank/DDBJ databases">
        <title>A novel Glycoside Hydrolase 43-Like Enzyme from Clostrdium boliviensis is an Endo-xylanase, and a Candidate for Xylooligosaccharides Production from Different Xylan Substrates.</title>
        <authorList>
            <person name="Alvarez M.T."/>
            <person name="Rocabado-Villegas L.R."/>
            <person name="Salas-Veizaga D.M."/>
            <person name="Linares-Pasten J.A."/>
            <person name="Gudmundsdottir E.E."/>
            <person name="Hreggvidsson G.O."/>
            <person name="Adlercreutz P."/>
            <person name="Nordberg Karlsson E."/>
        </authorList>
    </citation>
    <scope>NUCLEOTIDE SEQUENCE [LARGE SCALE GENOMIC DNA]</scope>
    <source>
        <strain evidence="9 10">E-1</strain>
    </source>
</reference>
<dbReference type="InterPro" id="IPR027417">
    <property type="entry name" value="P-loop_NTPase"/>
</dbReference>